<keyword evidence="2 7" id="KW-0645">Protease</keyword>
<keyword evidence="12" id="KW-1185">Reference proteome</keyword>
<gene>
    <name evidence="11" type="ORF">CEP54_010743</name>
</gene>
<feature type="domain" description="Peptidase A1" evidence="10">
    <location>
        <begin position="57"/>
        <end position="396"/>
    </location>
</feature>
<evidence type="ECO:0000256" key="9">
    <source>
        <dbReference type="SAM" id="SignalP"/>
    </source>
</evidence>
<keyword evidence="3 9" id="KW-0732">Signal</keyword>
<dbReference type="OrthoDB" id="771136at2759"/>
<dbReference type="InterPro" id="IPR033121">
    <property type="entry name" value="PEPTIDASE_A1"/>
</dbReference>
<evidence type="ECO:0000256" key="4">
    <source>
        <dbReference type="ARBA" id="ARBA00022750"/>
    </source>
</evidence>
<dbReference type="InterPro" id="IPR001969">
    <property type="entry name" value="Aspartic_peptidase_AS"/>
</dbReference>
<dbReference type="STRING" id="1325734.A0A428PIC3"/>
<dbReference type="InterPro" id="IPR033876">
    <property type="entry name" value="SAP-like"/>
</dbReference>
<feature type="compositionally biased region" description="Polar residues" evidence="8">
    <location>
        <begin position="423"/>
        <end position="439"/>
    </location>
</feature>
<comment type="caution">
    <text evidence="11">The sequence shown here is derived from an EMBL/GenBank/DDBJ whole genome shotgun (WGS) entry which is preliminary data.</text>
</comment>
<dbReference type="Pfam" id="PF00026">
    <property type="entry name" value="Asp"/>
    <property type="match status" value="1"/>
</dbReference>
<dbReference type="PROSITE" id="PS00141">
    <property type="entry name" value="ASP_PROTEASE"/>
    <property type="match status" value="1"/>
</dbReference>
<name>A0A428PIC3_9HYPO</name>
<feature type="active site" evidence="6">
    <location>
        <position position="273"/>
    </location>
</feature>
<dbReference type="SUPFAM" id="SSF50630">
    <property type="entry name" value="Acid proteases"/>
    <property type="match status" value="1"/>
</dbReference>
<evidence type="ECO:0000256" key="5">
    <source>
        <dbReference type="ARBA" id="ARBA00022801"/>
    </source>
</evidence>
<dbReference type="PROSITE" id="PS51767">
    <property type="entry name" value="PEPTIDASE_A1"/>
    <property type="match status" value="1"/>
</dbReference>
<evidence type="ECO:0000313" key="12">
    <source>
        <dbReference type="Proteomes" id="UP000288168"/>
    </source>
</evidence>
<reference evidence="11 12" key="1">
    <citation type="submission" date="2017-06" db="EMBL/GenBank/DDBJ databases">
        <title>Comparative genomic analysis of Ambrosia Fusariam Clade fungi.</title>
        <authorList>
            <person name="Stajich J.E."/>
            <person name="Carrillo J."/>
            <person name="Kijimoto T."/>
            <person name="Eskalen A."/>
            <person name="O'Donnell K."/>
            <person name="Kasson M."/>
        </authorList>
    </citation>
    <scope>NUCLEOTIDE SEQUENCE [LARGE SCALE GENOMIC DNA]</scope>
    <source>
        <strain evidence="11 12">NRRL62584</strain>
    </source>
</reference>
<feature type="chain" id="PRO_5019367373" description="Peptidase A1 domain-containing protein" evidence="9">
    <location>
        <begin position="20"/>
        <end position="501"/>
    </location>
</feature>
<evidence type="ECO:0000256" key="6">
    <source>
        <dbReference type="PIRSR" id="PIRSR601461-1"/>
    </source>
</evidence>
<dbReference type="EMBL" id="NKCI01000131">
    <property type="protein sequence ID" value="RSL52767.1"/>
    <property type="molecule type" value="Genomic_DNA"/>
</dbReference>
<sequence length="501" mass="54106">MKLWSVGACLVSTWGVVQAQTIQWNVENHRHIPRSLSRRSESTFEEVVENKRSAGGYFSEIAVGNPPQNITLQLDTGSSDVWFPWSSADICKQTSKGGCPFGSFNPDKSRSFKHIGPGLFDITFIDDSYAKGDYFVDHFEFGGAVIKNLTMGLGVDTDIRFGLIGMGYAINEAVRDTEDVIYPNLPVAMWQGGYISTIAYSLWLNDLDASSGNILFGGVDTAKYTGNLTRINVLPVQGHYLHFLVALTSIVARSPSGTDTLTSDSFPIKAVLDSGTTLTYLPQDITHEIWEEVGAVYSSTYDAAVLPCSRGKQPGNFTFGFAGPDGPRITVAMDELVIDLNDGQQTPTFESGAFEGELICYFGIQNDSSSISILGNTFLRSAYVVYDLVNNEIGIAATDFNATKSEIVEFKSYGATIPSATVAPNQQKATETPEATENKFTAADGFQKTEGDDDDDNDDDDDDDDDNAASLLTPSGTNTALVAAVVSFMLIGGGTFSINLL</sequence>
<evidence type="ECO:0000256" key="2">
    <source>
        <dbReference type="ARBA" id="ARBA00022670"/>
    </source>
</evidence>
<evidence type="ECO:0000256" key="1">
    <source>
        <dbReference type="ARBA" id="ARBA00007447"/>
    </source>
</evidence>
<protein>
    <recommendedName>
        <fullName evidence="10">Peptidase A1 domain-containing protein</fullName>
    </recommendedName>
</protein>
<feature type="compositionally biased region" description="Acidic residues" evidence="8">
    <location>
        <begin position="451"/>
        <end position="467"/>
    </location>
</feature>
<comment type="similarity">
    <text evidence="1 7">Belongs to the peptidase A1 family.</text>
</comment>
<evidence type="ECO:0000259" key="10">
    <source>
        <dbReference type="PROSITE" id="PS51767"/>
    </source>
</evidence>
<dbReference type="GO" id="GO:0004190">
    <property type="term" value="F:aspartic-type endopeptidase activity"/>
    <property type="evidence" value="ECO:0007669"/>
    <property type="project" value="UniProtKB-KW"/>
</dbReference>
<dbReference type="PRINTS" id="PR00792">
    <property type="entry name" value="PEPSIN"/>
</dbReference>
<dbReference type="CDD" id="cd05474">
    <property type="entry name" value="SAP_like"/>
    <property type="match status" value="1"/>
</dbReference>
<dbReference type="Proteomes" id="UP000288168">
    <property type="component" value="Unassembled WGS sequence"/>
</dbReference>
<feature type="region of interest" description="Disordered" evidence="8">
    <location>
        <begin position="423"/>
        <end position="473"/>
    </location>
</feature>
<dbReference type="AlphaFoldDB" id="A0A428PIC3"/>
<dbReference type="PANTHER" id="PTHR47966">
    <property type="entry name" value="BETA-SITE APP-CLEAVING ENZYME, ISOFORM A-RELATED"/>
    <property type="match status" value="1"/>
</dbReference>
<keyword evidence="4 7" id="KW-0064">Aspartyl protease</keyword>
<evidence type="ECO:0000256" key="3">
    <source>
        <dbReference type="ARBA" id="ARBA00022729"/>
    </source>
</evidence>
<dbReference type="Gene3D" id="2.40.70.10">
    <property type="entry name" value="Acid Proteases"/>
    <property type="match status" value="2"/>
</dbReference>
<evidence type="ECO:0000313" key="11">
    <source>
        <dbReference type="EMBL" id="RSL52767.1"/>
    </source>
</evidence>
<dbReference type="PANTHER" id="PTHR47966:SF65">
    <property type="entry name" value="ASPARTIC-TYPE ENDOPEPTIDASE"/>
    <property type="match status" value="1"/>
</dbReference>
<dbReference type="InterPro" id="IPR001461">
    <property type="entry name" value="Aspartic_peptidase_A1"/>
</dbReference>
<feature type="active site" evidence="6">
    <location>
        <position position="75"/>
    </location>
</feature>
<feature type="signal peptide" evidence="9">
    <location>
        <begin position="1"/>
        <end position="19"/>
    </location>
</feature>
<dbReference type="GO" id="GO:0006508">
    <property type="term" value="P:proteolysis"/>
    <property type="evidence" value="ECO:0007669"/>
    <property type="project" value="UniProtKB-KW"/>
</dbReference>
<evidence type="ECO:0000256" key="8">
    <source>
        <dbReference type="SAM" id="MobiDB-lite"/>
    </source>
</evidence>
<dbReference type="InterPro" id="IPR021109">
    <property type="entry name" value="Peptidase_aspartic_dom_sf"/>
</dbReference>
<keyword evidence="5 7" id="KW-0378">Hydrolase</keyword>
<organism evidence="11 12">
    <name type="scientific">Fusarium duplospermum</name>
    <dbReference type="NCBI Taxonomy" id="1325734"/>
    <lineage>
        <taxon>Eukaryota</taxon>
        <taxon>Fungi</taxon>
        <taxon>Dikarya</taxon>
        <taxon>Ascomycota</taxon>
        <taxon>Pezizomycotina</taxon>
        <taxon>Sordariomycetes</taxon>
        <taxon>Hypocreomycetidae</taxon>
        <taxon>Hypocreales</taxon>
        <taxon>Nectriaceae</taxon>
        <taxon>Fusarium</taxon>
        <taxon>Fusarium solani species complex</taxon>
    </lineage>
</organism>
<proteinExistence type="inferred from homology"/>
<evidence type="ECO:0000256" key="7">
    <source>
        <dbReference type="RuleBase" id="RU000454"/>
    </source>
</evidence>
<accession>A0A428PIC3</accession>